<feature type="compositionally biased region" description="Low complexity" evidence="1">
    <location>
        <begin position="229"/>
        <end position="240"/>
    </location>
</feature>
<sequence>MSERDLEARLDAVERALTDDGTDLTDLRETADAVSEASDLASRVTELESRVAELEAGLQAVRGYAGNVRAVNREVERRASAALAKAETLEATVEDDASAGPTVPARNPDDRARDDRVASSHDADPSANPRENGNGFGGQSADVGEAPGNSTTPEGANVGPSPDESQSANAGARRSPSTGVQSRGPGTHASSGRAQRGNGATQQGDGATQPDNGATKQGTGGDPSGGGPVSQDGSAPQPGRQSGGGGRGRSQPSRPDGGEREGDEPGPAEAESQTEQFIERVRDAL</sequence>
<dbReference type="AlphaFoldDB" id="A0ABD5XW77"/>
<feature type="compositionally biased region" description="Polar residues" evidence="1">
    <location>
        <begin position="188"/>
        <end position="216"/>
    </location>
</feature>
<feature type="domain" description="DUF7310" evidence="2">
    <location>
        <begin position="6"/>
        <end position="87"/>
    </location>
</feature>
<name>A0ABD5XW77_9EURY</name>
<dbReference type="GeneID" id="78819665"/>
<feature type="compositionally biased region" description="Basic and acidic residues" evidence="1">
    <location>
        <begin position="107"/>
        <end position="124"/>
    </location>
</feature>
<protein>
    <recommendedName>
        <fullName evidence="2">DUF7310 domain-containing protein</fullName>
    </recommendedName>
</protein>
<dbReference type="RefSeq" id="WP_274324998.1">
    <property type="nucleotide sequence ID" value="NZ_CP118158.1"/>
</dbReference>
<reference evidence="3 4" key="1">
    <citation type="journal article" date="2019" name="Int. J. Syst. Evol. Microbiol.">
        <title>The Global Catalogue of Microorganisms (GCM) 10K type strain sequencing project: providing services to taxonomists for standard genome sequencing and annotation.</title>
        <authorList>
            <consortium name="The Broad Institute Genomics Platform"/>
            <consortium name="The Broad Institute Genome Sequencing Center for Infectious Disease"/>
            <person name="Wu L."/>
            <person name="Ma J."/>
        </authorList>
    </citation>
    <scope>NUCLEOTIDE SEQUENCE [LARGE SCALE GENOMIC DNA]</scope>
    <source>
        <strain evidence="3 4">XZYJT29</strain>
    </source>
</reference>
<organism evidence="3 4">
    <name type="scientific">Halosimplex aquaticum</name>
    <dbReference type="NCBI Taxonomy" id="3026162"/>
    <lineage>
        <taxon>Archaea</taxon>
        <taxon>Methanobacteriati</taxon>
        <taxon>Methanobacteriota</taxon>
        <taxon>Stenosarchaea group</taxon>
        <taxon>Halobacteria</taxon>
        <taxon>Halobacteriales</taxon>
        <taxon>Haloarculaceae</taxon>
        <taxon>Halosimplex</taxon>
    </lineage>
</organism>
<gene>
    <name evidence="3" type="ORF">ACFQMA_06100</name>
</gene>
<comment type="caution">
    <text evidence="3">The sequence shown here is derived from an EMBL/GenBank/DDBJ whole genome shotgun (WGS) entry which is preliminary data.</text>
</comment>
<feature type="region of interest" description="Disordered" evidence="1">
    <location>
        <begin position="88"/>
        <end position="285"/>
    </location>
</feature>
<feature type="compositionally biased region" description="Polar residues" evidence="1">
    <location>
        <begin position="163"/>
        <end position="181"/>
    </location>
</feature>
<dbReference type="EMBL" id="JBHTAS010000001">
    <property type="protein sequence ID" value="MFC7139409.1"/>
    <property type="molecule type" value="Genomic_DNA"/>
</dbReference>
<keyword evidence="4" id="KW-1185">Reference proteome</keyword>
<proteinExistence type="predicted"/>
<evidence type="ECO:0000259" key="2">
    <source>
        <dbReference type="Pfam" id="PF23991"/>
    </source>
</evidence>
<evidence type="ECO:0000313" key="3">
    <source>
        <dbReference type="EMBL" id="MFC7139409.1"/>
    </source>
</evidence>
<evidence type="ECO:0000313" key="4">
    <source>
        <dbReference type="Proteomes" id="UP001596432"/>
    </source>
</evidence>
<feature type="compositionally biased region" description="Gly residues" evidence="1">
    <location>
        <begin position="218"/>
        <end position="228"/>
    </location>
</feature>
<dbReference type="Pfam" id="PF23991">
    <property type="entry name" value="DUF7310"/>
    <property type="match status" value="1"/>
</dbReference>
<dbReference type="Proteomes" id="UP001596432">
    <property type="component" value="Unassembled WGS sequence"/>
</dbReference>
<evidence type="ECO:0000256" key="1">
    <source>
        <dbReference type="SAM" id="MobiDB-lite"/>
    </source>
</evidence>
<dbReference type="InterPro" id="IPR055734">
    <property type="entry name" value="DUF7310"/>
</dbReference>
<accession>A0ABD5XW77</accession>